<dbReference type="GO" id="GO:0042277">
    <property type="term" value="F:peptide binding"/>
    <property type="evidence" value="ECO:0007669"/>
    <property type="project" value="TreeGrafter"/>
</dbReference>
<gene>
    <name evidence="10" type="ORF">ANCDUO_08559</name>
</gene>
<comment type="cofactor">
    <cofactor evidence="1">
        <name>Zn(2+)</name>
        <dbReference type="ChEBI" id="CHEBI:29105"/>
    </cofactor>
</comment>
<dbReference type="OrthoDB" id="6337587at2759"/>
<dbReference type="AlphaFoldDB" id="A0A0C2GIY9"/>
<accession>A0A0C2GIY9</accession>
<keyword evidence="8" id="KW-0482">Metalloprotease</keyword>
<keyword evidence="11" id="KW-1185">Reference proteome</keyword>
<keyword evidence="7" id="KW-0862">Zinc</keyword>
<dbReference type="PRINTS" id="PR00756">
    <property type="entry name" value="ALADIPTASE"/>
</dbReference>
<dbReference type="GO" id="GO:0016020">
    <property type="term" value="C:membrane"/>
    <property type="evidence" value="ECO:0007669"/>
    <property type="project" value="TreeGrafter"/>
</dbReference>
<evidence type="ECO:0000256" key="8">
    <source>
        <dbReference type="ARBA" id="ARBA00023049"/>
    </source>
</evidence>
<dbReference type="InterPro" id="IPR050344">
    <property type="entry name" value="Peptidase_M1_aminopeptidases"/>
</dbReference>
<evidence type="ECO:0000313" key="10">
    <source>
        <dbReference type="EMBL" id="KIH61175.1"/>
    </source>
</evidence>
<evidence type="ECO:0000259" key="9">
    <source>
        <dbReference type="Pfam" id="PF01433"/>
    </source>
</evidence>
<evidence type="ECO:0000256" key="1">
    <source>
        <dbReference type="ARBA" id="ARBA00001947"/>
    </source>
</evidence>
<keyword evidence="6" id="KW-0378">Hydrolase</keyword>
<dbReference type="GO" id="GO:0008270">
    <property type="term" value="F:zinc ion binding"/>
    <property type="evidence" value="ECO:0007669"/>
    <property type="project" value="InterPro"/>
</dbReference>
<evidence type="ECO:0000313" key="11">
    <source>
        <dbReference type="Proteomes" id="UP000054047"/>
    </source>
</evidence>
<dbReference type="Pfam" id="PF01433">
    <property type="entry name" value="Peptidase_M1"/>
    <property type="match status" value="1"/>
</dbReference>
<organism evidence="10 11">
    <name type="scientific">Ancylostoma duodenale</name>
    <dbReference type="NCBI Taxonomy" id="51022"/>
    <lineage>
        <taxon>Eukaryota</taxon>
        <taxon>Metazoa</taxon>
        <taxon>Ecdysozoa</taxon>
        <taxon>Nematoda</taxon>
        <taxon>Chromadorea</taxon>
        <taxon>Rhabditida</taxon>
        <taxon>Rhabditina</taxon>
        <taxon>Rhabditomorpha</taxon>
        <taxon>Strongyloidea</taxon>
        <taxon>Ancylostomatidae</taxon>
        <taxon>Ancylostomatinae</taxon>
        <taxon>Ancylostoma</taxon>
    </lineage>
</organism>
<evidence type="ECO:0000256" key="3">
    <source>
        <dbReference type="ARBA" id="ARBA00022438"/>
    </source>
</evidence>
<dbReference type="SUPFAM" id="SSF55486">
    <property type="entry name" value="Metalloproteases ('zincins'), catalytic domain"/>
    <property type="match status" value="1"/>
</dbReference>
<dbReference type="PANTHER" id="PTHR11533:SF301">
    <property type="entry name" value="AMINOPEPTIDASE"/>
    <property type="match status" value="1"/>
</dbReference>
<evidence type="ECO:0000256" key="2">
    <source>
        <dbReference type="ARBA" id="ARBA00010136"/>
    </source>
</evidence>
<dbReference type="InterPro" id="IPR014782">
    <property type="entry name" value="Peptidase_M1_dom"/>
</dbReference>
<dbReference type="GO" id="GO:0006508">
    <property type="term" value="P:proteolysis"/>
    <property type="evidence" value="ECO:0007669"/>
    <property type="project" value="UniProtKB-KW"/>
</dbReference>
<dbReference type="Proteomes" id="UP000054047">
    <property type="component" value="Unassembled WGS sequence"/>
</dbReference>
<evidence type="ECO:0000256" key="5">
    <source>
        <dbReference type="ARBA" id="ARBA00022723"/>
    </source>
</evidence>
<feature type="domain" description="Peptidase M1 membrane alanine aminopeptidase" evidence="9">
    <location>
        <begin position="1"/>
        <end position="157"/>
    </location>
</feature>
<evidence type="ECO:0000256" key="4">
    <source>
        <dbReference type="ARBA" id="ARBA00022670"/>
    </source>
</evidence>
<dbReference type="GO" id="GO:0043171">
    <property type="term" value="P:peptide catabolic process"/>
    <property type="evidence" value="ECO:0007669"/>
    <property type="project" value="TreeGrafter"/>
</dbReference>
<dbReference type="MEROPS" id="M01.015"/>
<dbReference type="PANTHER" id="PTHR11533">
    <property type="entry name" value="PROTEASE M1 ZINC METALLOPROTEASE"/>
    <property type="match status" value="1"/>
</dbReference>
<dbReference type="EMBL" id="KN730341">
    <property type="protein sequence ID" value="KIH61175.1"/>
    <property type="molecule type" value="Genomic_DNA"/>
</dbReference>
<keyword evidence="3" id="KW-0031">Aminopeptidase</keyword>
<name>A0A0C2GIY9_9BILA</name>
<dbReference type="GO" id="GO:0005615">
    <property type="term" value="C:extracellular space"/>
    <property type="evidence" value="ECO:0007669"/>
    <property type="project" value="TreeGrafter"/>
</dbReference>
<evidence type="ECO:0000256" key="7">
    <source>
        <dbReference type="ARBA" id="ARBA00022833"/>
    </source>
</evidence>
<dbReference type="Gene3D" id="1.10.390.10">
    <property type="entry name" value="Neutral Protease Domain 2"/>
    <property type="match status" value="1"/>
</dbReference>
<dbReference type="GO" id="GO:0005737">
    <property type="term" value="C:cytoplasm"/>
    <property type="evidence" value="ECO:0007669"/>
    <property type="project" value="TreeGrafter"/>
</dbReference>
<proteinExistence type="inferred from homology"/>
<keyword evidence="4" id="KW-0645">Protease</keyword>
<dbReference type="InterPro" id="IPR001930">
    <property type="entry name" value="Peptidase_M1"/>
</dbReference>
<protein>
    <submittedName>
        <fullName evidence="10">Peptidase family M1</fullName>
    </submittedName>
</protein>
<sequence>MVALPDFSAGAMENWGLITYRENSLLYDERLYGPMNKQRVALVVAHELGHQWFGDLVTMKWWDDLWLNEGFATWVEFFGIDVISDYKWRMPEYIILDALTQGLTRDSVARSHPLSFRIDKATEVFEAFDSISYGKGASILRMLSAIIGAETFHKGIAVSLGNIS</sequence>
<dbReference type="InterPro" id="IPR027268">
    <property type="entry name" value="Peptidase_M4/M1_CTD_sf"/>
</dbReference>
<dbReference type="GO" id="GO:0070006">
    <property type="term" value="F:metalloaminopeptidase activity"/>
    <property type="evidence" value="ECO:0007669"/>
    <property type="project" value="TreeGrafter"/>
</dbReference>
<evidence type="ECO:0000256" key="6">
    <source>
        <dbReference type="ARBA" id="ARBA00022801"/>
    </source>
</evidence>
<reference evidence="10 11" key="1">
    <citation type="submission" date="2013-12" db="EMBL/GenBank/DDBJ databases">
        <title>Draft genome of the parsitic nematode Ancylostoma duodenale.</title>
        <authorList>
            <person name="Mitreva M."/>
        </authorList>
    </citation>
    <scope>NUCLEOTIDE SEQUENCE [LARGE SCALE GENOMIC DNA]</scope>
    <source>
        <strain evidence="10 11">Zhejiang</strain>
    </source>
</reference>
<dbReference type="FunFam" id="1.10.390.10:FF:000006">
    <property type="entry name" value="Puromycin-sensitive aminopeptidase"/>
    <property type="match status" value="1"/>
</dbReference>
<comment type="similarity">
    <text evidence="2">Belongs to the peptidase M1 family.</text>
</comment>
<keyword evidence="5" id="KW-0479">Metal-binding</keyword>